<feature type="region of interest" description="Disordered" evidence="2">
    <location>
        <begin position="606"/>
        <end position="639"/>
    </location>
</feature>
<keyword evidence="1" id="KW-0175">Coiled coil</keyword>
<feature type="region of interest" description="Disordered" evidence="2">
    <location>
        <begin position="481"/>
        <end position="555"/>
    </location>
</feature>
<dbReference type="Gene3D" id="3.30.420.10">
    <property type="entry name" value="Ribonuclease H-like superfamily/Ribonuclease H"/>
    <property type="match status" value="1"/>
</dbReference>
<dbReference type="Pfam" id="PF00075">
    <property type="entry name" value="RNase_H"/>
    <property type="match status" value="1"/>
</dbReference>
<dbReference type="InterPro" id="IPR012337">
    <property type="entry name" value="RNaseH-like_sf"/>
</dbReference>
<dbReference type="CDD" id="cd01650">
    <property type="entry name" value="RT_nLTR_like"/>
    <property type="match status" value="1"/>
</dbReference>
<dbReference type="SUPFAM" id="SSF56672">
    <property type="entry name" value="DNA/RNA polymerases"/>
    <property type="match status" value="1"/>
</dbReference>
<dbReference type="SUPFAM" id="SSF53098">
    <property type="entry name" value="Ribonuclease H-like"/>
    <property type="match status" value="1"/>
</dbReference>
<accession>A0A364LCM7</accession>
<dbReference type="PANTHER" id="PTHR33481">
    <property type="entry name" value="REVERSE TRANSCRIPTASE"/>
    <property type="match status" value="1"/>
</dbReference>
<dbReference type="STRING" id="1196081.A0A364LCM7"/>
<dbReference type="EMBL" id="MIKG01000024">
    <property type="protein sequence ID" value="RAO73481.1"/>
    <property type="molecule type" value="Genomic_DNA"/>
</dbReference>
<feature type="compositionally biased region" description="Basic and acidic residues" evidence="2">
    <location>
        <begin position="488"/>
        <end position="500"/>
    </location>
</feature>
<comment type="caution">
    <text evidence="5">The sequence shown here is derived from an EMBL/GenBank/DDBJ whole genome shotgun (WGS) entry which is preliminary data.</text>
</comment>
<dbReference type="Pfam" id="PF00078">
    <property type="entry name" value="RVT_1"/>
    <property type="match status" value="1"/>
</dbReference>
<evidence type="ECO:0000259" key="3">
    <source>
        <dbReference type="PROSITE" id="PS50878"/>
    </source>
</evidence>
<feature type="coiled-coil region" evidence="1">
    <location>
        <begin position="73"/>
        <end position="107"/>
    </location>
</feature>
<evidence type="ECO:0000313" key="6">
    <source>
        <dbReference type="Proteomes" id="UP000249363"/>
    </source>
</evidence>
<dbReference type="InterPro" id="IPR043502">
    <property type="entry name" value="DNA/RNA_pol_sf"/>
</dbReference>
<proteinExistence type="predicted"/>
<evidence type="ECO:0000259" key="4">
    <source>
        <dbReference type="PROSITE" id="PS50879"/>
    </source>
</evidence>
<organism evidence="5 6">
    <name type="scientific">Talaromyces amestolkiae</name>
    <dbReference type="NCBI Taxonomy" id="1196081"/>
    <lineage>
        <taxon>Eukaryota</taxon>
        <taxon>Fungi</taxon>
        <taxon>Dikarya</taxon>
        <taxon>Ascomycota</taxon>
        <taxon>Pezizomycotina</taxon>
        <taxon>Eurotiomycetes</taxon>
        <taxon>Eurotiomycetidae</taxon>
        <taxon>Eurotiales</taxon>
        <taxon>Trichocomaceae</taxon>
        <taxon>Talaromyces</taxon>
        <taxon>Talaromyces sect. Talaromyces</taxon>
    </lineage>
</organism>
<dbReference type="InterPro" id="IPR005135">
    <property type="entry name" value="Endo/exonuclease/phosphatase"/>
</dbReference>
<dbReference type="PROSITE" id="PS50879">
    <property type="entry name" value="RNASE_H_1"/>
    <property type="match status" value="1"/>
</dbReference>
<feature type="region of interest" description="Disordered" evidence="2">
    <location>
        <begin position="457"/>
        <end position="476"/>
    </location>
</feature>
<dbReference type="PANTHER" id="PTHR33481:SF1">
    <property type="entry name" value="ENDONUCLEASE_EXONUCLEASE_PHOSPHATASE DOMAIN-CONTAINING PROTEIN-RELATED"/>
    <property type="match status" value="1"/>
</dbReference>
<dbReference type="Proteomes" id="UP000249363">
    <property type="component" value="Unassembled WGS sequence"/>
</dbReference>
<reference evidence="5 6" key="1">
    <citation type="journal article" date="2017" name="Biotechnol. Biofuels">
        <title>Differential beta-glucosidase expression as a function of carbon source availability in Talaromyces amestolkiae: a genomic and proteomic approach.</title>
        <authorList>
            <person name="de Eugenio L.I."/>
            <person name="Mendez-Liter J.A."/>
            <person name="Nieto-Dominguez M."/>
            <person name="Alonso L."/>
            <person name="Gil-Munoz J."/>
            <person name="Barriuso J."/>
            <person name="Prieto A."/>
            <person name="Martinez M.J."/>
        </authorList>
    </citation>
    <scope>NUCLEOTIDE SEQUENCE [LARGE SCALE GENOMIC DNA]</scope>
    <source>
        <strain evidence="5 6">CIB</strain>
    </source>
</reference>
<gene>
    <name evidence="5" type="ORF">BHQ10_009493</name>
</gene>
<dbReference type="Pfam" id="PF14529">
    <property type="entry name" value="Exo_endo_phos_2"/>
    <property type="match status" value="1"/>
</dbReference>
<keyword evidence="6" id="KW-1185">Reference proteome</keyword>
<feature type="domain" description="Reverse transcriptase" evidence="3">
    <location>
        <begin position="1109"/>
        <end position="1391"/>
    </location>
</feature>
<feature type="domain" description="RNase H type-1" evidence="4">
    <location>
        <begin position="1593"/>
        <end position="1731"/>
    </location>
</feature>
<dbReference type="CDD" id="cd09276">
    <property type="entry name" value="Rnase_HI_RT_non_LTR"/>
    <property type="match status" value="1"/>
</dbReference>
<dbReference type="InterPro" id="IPR002156">
    <property type="entry name" value="RNaseH_domain"/>
</dbReference>
<protein>
    <recommendedName>
        <fullName evidence="7">Reverse transcriptase</fullName>
    </recommendedName>
</protein>
<sequence>MAPKSRKKGGAWPMPHFEDDPDIRAYAASAIKELEALKKRCENEQNGMPIDIANDVVASFLHLARRVKDAPTNEQLAQRLARVELSMEKTQKEVSQASREINTTKSNTNRLVEVICHTPPSSRVNGNKSYSHVTASSESYVQGWGRRVPSYPPTVPSVGVSSGNSSPLTPFPSQEDLEIYLERTDADTINPLRRSPDKVIHRANLAIQSTQDATIAHRHLLAARVQPSGDIILLAATVDDVDQLTRKNSWIRTFGAETRIRKRTWGVVVHSVSTNINPKQEIFKTTLASQNAAVFAHILAPFNTTYMGWLLSEQKIQELKLPRAHLVVMFDDERVANLAIKRGLIINGFQHAVSIYNKAANLQQCYKCQMYKHIARHCQRQICCAYCAGSHDTGDCPTPREKEYAKCANCAAENARIKDPTKKLDEKHFSYARECPIRASYLAEAHQQRTHGLQYHPEVARPGNRTPGVVSHNDPTPAEATALAANERSPRTETRAEPPTRRRSAPSRSKSTAARKRTADPGSPNRPNTRAQKKATRIQDDEGNEVMNVNPEPEAAVDPHSMIVYEDRTRKNRSKAPKTPTGLILQSDIASLQEAQVESIRPIRRARSARTIPDDESDDELSRSDYDITKPTGKPSEEDEVQMHLFGEKDVQEYDILAIQEPYINKWTDPLTTYALALQNRFHILLQPTPQKDYDIRPRVCLYVNKRIDPTTWEVRFHNRNLSTLILQTANHGTIHIHNIYNPGVSSGQGSEIGTLREVMTPGAQHIVLGDFNLHHPLWAGTQYQHVDDKATELIDLMDEHELDQLLPRGTITYEKKEAKTTIDLIWVSNTLSNRLISCADKREWWYGADHVPILTQFDLTPVSVPPVVRKDWGSSDWELFLRLMETYDWHPRQLADTGDIDKAVRYLVEAIHDTAEQATPTKQITPYSRAGYTPEMAELKHQVSRCRRHARQTNTDQAWEEYKEAKKELKRRTNELARELHRQRIEEATESLDGFWKIARWVRNRGAPRASFTPTLTYNDTEYAAPREKAALFRKVLYPEPPEADLSDISHYRYPKPHETPPITLDEVRVAIHNVKPNKAPGPDEIPNLVLQRLLPLIEHYLLNLFNACLRRHYHPEHFRQSTTVVIRKPGKSNYTDPKSYRPIALLSTIGKALESVIARRLSYLVERYHLLPKYHIGGRRGRSCELAIHLLLEETHNAWRDGLRVASGLAMDVTGAFDNVNHTRLIHDLRKRQIPDVLVGWITSFLSSRRTSIILLEGNMGEYTVNTGIPQGSPLSPILFLFFNADLIEQIRAECPEVLVIGYVDDIFLMALGSSAAANCRTLTQAHQVAERWERTHASKFNPAKYQLAHFWRKHQSVPKPRGRLDVPLVVKGREIKVKDSIKYLGVLLDTHLTGEAHVREMRKKAAKLVAGLASIAGSTWGTPTTYLRKMYTAVLQPQIMYACSTWYIRGGRGFMKSQREAEKAIQSIHAQALHWISGAFKRTSRQALEVCLHIPPSELTLARLSEEACLRLMTSPLRPTLQTTRNQAPCNNPFTSPLHRLETFVERKLGRGVCQRIETIHPFVVPPWWEPPEMRIDKTREEAIRTQTTTTTDIQLFTDGSGYDHGIGAAAYSPTLGAAARAVGSSETHTVYAGELEGIDAALSLLIRNQDHSEIREATIYTDNQAAIRATCHPQRSSGQYILRRIVRQLDLLRDPRSRWRVRLQWVPGHEGVPGNEEADRLAKLAAVDATQRTRENRRRSRINAPNQTTPHAARISFNPYHSVILVAVCRQRLQAEFTKRWKEQWDGAEHGRHLYRIISTPAKKVVSLHEGLKRAWSSALIQMQTGKSALRSFLASVGIEDSPTCPCGLGVQDTAHVLIRCPLHAYLRTEILYKERRETDDRKLLSEPLWVKSALSECNLYSRKTSTSIRLVANRPLDSMKRR</sequence>
<dbReference type="InterPro" id="IPR036691">
    <property type="entry name" value="Endo/exonu/phosph_ase_sf"/>
</dbReference>
<dbReference type="InterPro" id="IPR000477">
    <property type="entry name" value="RT_dom"/>
</dbReference>
<dbReference type="InterPro" id="IPR036397">
    <property type="entry name" value="RNaseH_sf"/>
</dbReference>
<dbReference type="OrthoDB" id="4464205at2759"/>
<dbReference type="GO" id="GO:0004523">
    <property type="term" value="F:RNA-DNA hybrid ribonuclease activity"/>
    <property type="evidence" value="ECO:0007669"/>
    <property type="project" value="InterPro"/>
</dbReference>
<evidence type="ECO:0000256" key="1">
    <source>
        <dbReference type="SAM" id="Coils"/>
    </source>
</evidence>
<name>A0A364LCM7_TALAM</name>
<dbReference type="Gene3D" id="3.60.10.10">
    <property type="entry name" value="Endonuclease/exonuclease/phosphatase"/>
    <property type="match status" value="1"/>
</dbReference>
<dbReference type="GO" id="GO:0003676">
    <property type="term" value="F:nucleic acid binding"/>
    <property type="evidence" value="ECO:0007669"/>
    <property type="project" value="InterPro"/>
</dbReference>
<evidence type="ECO:0008006" key="7">
    <source>
        <dbReference type="Google" id="ProtNLM"/>
    </source>
</evidence>
<evidence type="ECO:0000313" key="5">
    <source>
        <dbReference type="EMBL" id="RAO73481.1"/>
    </source>
</evidence>
<dbReference type="RefSeq" id="XP_040737995.1">
    <property type="nucleotide sequence ID" value="XM_040882414.1"/>
</dbReference>
<dbReference type="SUPFAM" id="SSF56219">
    <property type="entry name" value="DNase I-like"/>
    <property type="match status" value="1"/>
</dbReference>
<dbReference type="PROSITE" id="PS50878">
    <property type="entry name" value="RT_POL"/>
    <property type="match status" value="1"/>
</dbReference>
<feature type="coiled-coil region" evidence="1">
    <location>
        <begin position="960"/>
        <end position="987"/>
    </location>
</feature>
<evidence type="ECO:0000256" key="2">
    <source>
        <dbReference type="SAM" id="MobiDB-lite"/>
    </source>
</evidence>
<dbReference type="GeneID" id="63798707"/>